<accession>A0A1E3BSL4</accession>
<dbReference type="AlphaFoldDB" id="A0A1E3BSL4"/>
<dbReference type="PANTHER" id="PTHR35870:SF6">
    <property type="entry name" value="MGS207 PROTEIN"/>
    <property type="match status" value="1"/>
</dbReference>
<evidence type="ECO:0000313" key="4">
    <source>
        <dbReference type="Proteomes" id="UP000094569"/>
    </source>
</evidence>
<evidence type="ECO:0000256" key="2">
    <source>
        <dbReference type="SAM" id="MobiDB-lite"/>
    </source>
</evidence>
<dbReference type="Proteomes" id="UP000094569">
    <property type="component" value="Unassembled WGS sequence"/>
</dbReference>
<feature type="region of interest" description="Disordered" evidence="2">
    <location>
        <begin position="1"/>
        <end position="35"/>
    </location>
</feature>
<keyword evidence="4" id="KW-1185">Reference proteome</keyword>
<dbReference type="EMBL" id="JXNT01000001">
    <property type="protein sequence ID" value="ODM23867.1"/>
    <property type="molecule type" value="Genomic_DNA"/>
</dbReference>
<sequence length="428" mass="48976">MSSNEKAAASAVRLPPSTDLRALGPGPVLQDGKSNERAETLRRLLEKGHAAVAPLREPKLILHSHLPHAWSAYFLGASVEQLEELYEHEIQTLVPIDGTFARGAVITRENWRKFLGQKPYTVAYVDFFDQEVERNDRDWENVLRDYLFSGPEPLINGFIGGLGHPFIHLSYAWELQSPTVATEALSLGCTEYIELHGLLDQYPPDNSTYKSTSLAGIIKRVHDDNRFNDLFTDPGITNMGPLLQNRFEALLEHWNAWQVTDPLQQLEQCCDVSVLLGIGTGDRERKFDFFLIHTMTVAHGLRTLWHLFPEEQRSCILRQYALFVIMMYICQLRPAFGVDMIDSIQTVKLDDDCDWEAVVDRTLKHRWFKDSHFFKVVRAPKAFEETYGKKGDFYFKAVVKFLTEFDGWEGFGLGIEGFVPSRDGYRPE</sequence>
<name>A0A1E3BSL4_ASPCR</name>
<comment type="caution">
    <text evidence="3">The sequence shown here is derived from an EMBL/GenBank/DDBJ whole genome shotgun (WGS) entry which is preliminary data.</text>
</comment>
<dbReference type="STRING" id="573508.A0A1E3BSL4"/>
<proteinExistence type="predicted"/>
<gene>
    <name evidence="3" type="ORF">SI65_01457</name>
</gene>
<dbReference type="Pfam" id="PF14027">
    <property type="entry name" value="Questin_oxidase"/>
    <property type="match status" value="1"/>
</dbReference>
<reference evidence="3 4" key="1">
    <citation type="journal article" date="2016" name="BMC Genomics">
        <title>Comparative genomic and transcriptomic analyses of the Fuzhuan brick tea-fermentation fungus Aspergillus cristatus.</title>
        <authorList>
            <person name="Ge Y."/>
            <person name="Wang Y."/>
            <person name="Liu Y."/>
            <person name="Tan Y."/>
            <person name="Ren X."/>
            <person name="Zhang X."/>
            <person name="Hyde K.D."/>
            <person name="Liu Y."/>
            <person name="Liu Z."/>
        </authorList>
    </citation>
    <scope>NUCLEOTIDE SEQUENCE [LARGE SCALE GENOMIC DNA]</scope>
    <source>
        <strain evidence="3 4">GZAAS20.1005</strain>
    </source>
</reference>
<evidence type="ECO:0000256" key="1">
    <source>
        <dbReference type="ARBA" id="ARBA00023002"/>
    </source>
</evidence>
<dbReference type="InterPro" id="IPR025337">
    <property type="entry name" value="Questin_oxidase-like"/>
</dbReference>
<protein>
    <submittedName>
        <fullName evidence="3">Uncharacterized protein</fullName>
    </submittedName>
</protein>
<dbReference type="OrthoDB" id="10265971at2759"/>
<organism evidence="3 4">
    <name type="scientific">Aspergillus cristatus</name>
    <name type="common">Chinese Fuzhuan brick tea-fermentation fungus</name>
    <name type="synonym">Eurotium cristatum</name>
    <dbReference type="NCBI Taxonomy" id="573508"/>
    <lineage>
        <taxon>Eukaryota</taxon>
        <taxon>Fungi</taxon>
        <taxon>Dikarya</taxon>
        <taxon>Ascomycota</taxon>
        <taxon>Pezizomycotina</taxon>
        <taxon>Eurotiomycetes</taxon>
        <taxon>Eurotiomycetidae</taxon>
        <taxon>Eurotiales</taxon>
        <taxon>Aspergillaceae</taxon>
        <taxon>Aspergillus</taxon>
        <taxon>Aspergillus subgen. Aspergillus</taxon>
    </lineage>
</organism>
<keyword evidence="1" id="KW-0560">Oxidoreductase</keyword>
<dbReference type="PANTHER" id="PTHR35870">
    <property type="entry name" value="PROTEIN, PUTATIVE (AFU_ORTHOLOGUE AFUA_5G03330)-RELATED"/>
    <property type="match status" value="1"/>
</dbReference>
<dbReference type="GO" id="GO:0016491">
    <property type="term" value="F:oxidoreductase activity"/>
    <property type="evidence" value="ECO:0007669"/>
    <property type="project" value="UniProtKB-KW"/>
</dbReference>
<evidence type="ECO:0000313" key="3">
    <source>
        <dbReference type="EMBL" id="ODM23867.1"/>
    </source>
</evidence>
<dbReference type="VEuPathDB" id="FungiDB:SI65_01457"/>